<gene>
    <name evidence="3" type="ORF">DWB68_10090</name>
</gene>
<sequence length="257" mass="27751">MASAISQNGWPVIFTATDKNTTKIPHIIGRVRAGDVATIFTALVEFIDREVESLERGADDWGGNVRPIRGKTTGYSNHASYTAIDVNALLHGRGREGTWTPAQAAKIRGFLRNQLENVVRWGEDYNRKLSIVDGMHFEINANAAAVARVAAKLRGEKAPSTTGKTPTKKPAVTAAKGSTSLLYEGNPKNNAARIKKLQAGLNRAFPAYSRFAGGGDGKFGPYTAKVVREFQRRTGLKPDGVVGPTTIKALRKHGINV</sequence>
<reference evidence="3 4" key="1">
    <citation type="submission" date="2018-07" db="EMBL/GenBank/DDBJ databases">
        <title>Arthrobacter sp. nov., isolated from raw cow's milk with high bacterial count.</title>
        <authorList>
            <person name="Hahne J."/>
            <person name="Isele D."/>
            <person name="Lipski A."/>
        </authorList>
    </citation>
    <scope>NUCLEOTIDE SEQUENCE [LARGE SCALE GENOMIC DNA]</scope>
    <source>
        <strain evidence="3 4">JZ R-35</strain>
    </source>
</reference>
<dbReference type="InterPro" id="IPR036366">
    <property type="entry name" value="PGBDSf"/>
</dbReference>
<dbReference type="InterPro" id="IPR039561">
    <property type="entry name" value="Peptidase_M15C"/>
</dbReference>
<evidence type="ECO:0000259" key="2">
    <source>
        <dbReference type="Pfam" id="PF13539"/>
    </source>
</evidence>
<evidence type="ECO:0000259" key="1">
    <source>
        <dbReference type="Pfam" id="PF01471"/>
    </source>
</evidence>
<evidence type="ECO:0008006" key="5">
    <source>
        <dbReference type="Google" id="ProtNLM"/>
    </source>
</evidence>
<dbReference type="InterPro" id="IPR036365">
    <property type="entry name" value="PGBD-like_sf"/>
</dbReference>
<dbReference type="Pfam" id="PF13539">
    <property type="entry name" value="Peptidase_M15_4"/>
    <property type="match status" value="1"/>
</dbReference>
<feature type="domain" description="Peptidoglycan binding-like" evidence="1">
    <location>
        <begin position="192"/>
        <end position="250"/>
    </location>
</feature>
<dbReference type="Gene3D" id="1.10.101.10">
    <property type="entry name" value="PGBD-like superfamily/PGBD"/>
    <property type="match status" value="1"/>
</dbReference>
<name>A0A399JBF5_9MICC</name>
<dbReference type="EMBL" id="QQXK01000019">
    <property type="protein sequence ID" value="RII41867.1"/>
    <property type="molecule type" value="Genomic_DNA"/>
</dbReference>
<protein>
    <recommendedName>
        <fullName evidence="5">Peptidoglycan-binding protein</fullName>
    </recommendedName>
</protein>
<dbReference type="InterPro" id="IPR009045">
    <property type="entry name" value="Zn_M74/Hedgehog-like"/>
</dbReference>
<dbReference type="AlphaFoldDB" id="A0A399JBF5"/>
<dbReference type="GO" id="GO:0008233">
    <property type="term" value="F:peptidase activity"/>
    <property type="evidence" value="ECO:0007669"/>
    <property type="project" value="InterPro"/>
</dbReference>
<dbReference type="SUPFAM" id="SSF47090">
    <property type="entry name" value="PGBD-like"/>
    <property type="match status" value="1"/>
</dbReference>
<accession>A0A399JBF5</accession>
<proteinExistence type="predicted"/>
<dbReference type="RefSeq" id="WP_119425017.1">
    <property type="nucleotide sequence ID" value="NZ_QQXK01000019.1"/>
</dbReference>
<evidence type="ECO:0000313" key="3">
    <source>
        <dbReference type="EMBL" id="RII41867.1"/>
    </source>
</evidence>
<organism evidence="3 4">
    <name type="scientific">Galactobacter valiniphilus</name>
    <dbReference type="NCBI Taxonomy" id="2676122"/>
    <lineage>
        <taxon>Bacteria</taxon>
        <taxon>Bacillati</taxon>
        <taxon>Actinomycetota</taxon>
        <taxon>Actinomycetes</taxon>
        <taxon>Micrococcales</taxon>
        <taxon>Micrococcaceae</taxon>
        <taxon>Galactobacter</taxon>
    </lineage>
</organism>
<evidence type="ECO:0000313" key="4">
    <source>
        <dbReference type="Proteomes" id="UP000265419"/>
    </source>
</evidence>
<dbReference type="Pfam" id="PF01471">
    <property type="entry name" value="PG_binding_1"/>
    <property type="match status" value="1"/>
</dbReference>
<comment type="caution">
    <text evidence="3">The sequence shown here is derived from an EMBL/GenBank/DDBJ whole genome shotgun (WGS) entry which is preliminary data.</text>
</comment>
<dbReference type="Gene3D" id="3.30.1380.10">
    <property type="match status" value="1"/>
</dbReference>
<keyword evidence="4" id="KW-1185">Reference proteome</keyword>
<feature type="domain" description="Peptidase M15C" evidence="2">
    <location>
        <begin position="70"/>
        <end position="139"/>
    </location>
</feature>
<dbReference type="InterPro" id="IPR002477">
    <property type="entry name" value="Peptidoglycan-bd-like"/>
</dbReference>
<dbReference type="Proteomes" id="UP000265419">
    <property type="component" value="Unassembled WGS sequence"/>
</dbReference>